<keyword evidence="2" id="KW-1185">Reference proteome</keyword>
<organism evidence="1 2">
    <name type="scientific">Tanacetum coccineum</name>
    <dbReference type="NCBI Taxonomy" id="301880"/>
    <lineage>
        <taxon>Eukaryota</taxon>
        <taxon>Viridiplantae</taxon>
        <taxon>Streptophyta</taxon>
        <taxon>Embryophyta</taxon>
        <taxon>Tracheophyta</taxon>
        <taxon>Spermatophyta</taxon>
        <taxon>Magnoliopsida</taxon>
        <taxon>eudicotyledons</taxon>
        <taxon>Gunneridae</taxon>
        <taxon>Pentapetalae</taxon>
        <taxon>asterids</taxon>
        <taxon>campanulids</taxon>
        <taxon>Asterales</taxon>
        <taxon>Asteraceae</taxon>
        <taxon>Asteroideae</taxon>
        <taxon>Anthemideae</taxon>
        <taxon>Anthemidinae</taxon>
        <taxon>Tanacetum</taxon>
    </lineage>
</organism>
<protein>
    <submittedName>
        <fullName evidence="1">Uncharacterized protein</fullName>
    </submittedName>
</protein>
<dbReference type="EMBL" id="BQNB010018262">
    <property type="protein sequence ID" value="GJT72480.1"/>
    <property type="molecule type" value="Genomic_DNA"/>
</dbReference>
<comment type="caution">
    <text evidence="1">The sequence shown here is derived from an EMBL/GenBank/DDBJ whole genome shotgun (WGS) entry which is preliminary data.</text>
</comment>
<evidence type="ECO:0000313" key="1">
    <source>
        <dbReference type="EMBL" id="GJT72480.1"/>
    </source>
</evidence>
<proteinExistence type="predicted"/>
<accession>A0ABQ5GBF0</accession>
<evidence type="ECO:0000313" key="2">
    <source>
        <dbReference type="Proteomes" id="UP001151760"/>
    </source>
</evidence>
<sequence>MQGQRGGVFGQQKIPKLRQMAQNLHRSCQLTKYTYRSLICSHIAYSIQIMRTYLRKRGYNYEDGCGGDAMDASTAKKRPTAISNGLGLNKQMQPKKTRDFYGRWRMRISRVRTISSSQSKPVCLVQAAEIKTCILSTQSKPVCLVQSWISGQQNDSNGSRCRSWSADKFSEGIGPEEEEGDADILHLLQRQNI</sequence>
<gene>
    <name evidence="1" type="ORF">Tco_1031766</name>
</gene>
<reference evidence="1" key="2">
    <citation type="submission" date="2022-01" db="EMBL/GenBank/DDBJ databases">
        <authorList>
            <person name="Yamashiro T."/>
            <person name="Shiraishi A."/>
            <person name="Satake H."/>
            <person name="Nakayama K."/>
        </authorList>
    </citation>
    <scope>NUCLEOTIDE SEQUENCE</scope>
</reference>
<reference evidence="1" key="1">
    <citation type="journal article" date="2022" name="Int. J. Mol. Sci.">
        <title>Draft Genome of Tanacetum Coccineum: Genomic Comparison of Closely Related Tanacetum-Family Plants.</title>
        <authorList>
            <person name="Yamashiro T."/>
            <person name="Shiraishi A."/>
            <person name="Nakayama K."/>
            <person name="Satake H."/>
        </authorList>
    </citation>
    <scope>NUCLEOTIDE SEQUENCE</scope>
</reference>
<dbReference type="Proteomes" id="UP001151760">
    <property type="component" value="Unassembled WGS sequence"/>
</dbReference>
<name>A0ABQ5GBF0_9ASTR</name>